<name>A0A317T968_9CHLB</name>
<dbReference type="OrthoDB" id="43895at2"/>
<organism evidence="1 2">
    <name type="scientific">Prosthecochloris marina</name>
    <dbReference type="NCBI Taxonomy" id="2017681"/>
    <lineage>
        <taxon>Bacteria</taxon>
        <taxon>Pseudomonadati</taxon>
        <taxon>Chlorobiota</taxon>
        <taxon>Chlorobiia</taxon>
        <taxon>Chlorobiales</taxon>
        <taxon>Chlorobiaceae</taxon>
        <taxon>Prosthecochloris</taxon>
    </lineage>
</organism>
<dbReference type="Proteomes" id="UP000246278">
    <property type="component" value="Unassembled WGS sequence"/>
</dbReference>
<evidence type="ECO:0000313" key="2">
    <source>
        <dbReference type="Proteomes" id="UP000246278"/>
    </source>
</evidence>
<dbReference type="EMBL" id="PDNZ01000001">
    <property type="protein sequence ID" value="PWW83242.1"/>
    <property type="molecule type" value="Genomic_DNA"/>
</dbReference>
<accession>A0A317T968</accession>
<gene>
    <name evidence="1" type="ORF">CR164_01395</name>
</gene>
<keyword evidence="2" id="KW-1185">Reference proteome</keyword>
<dbReference type="AlphaFoldDB" id="A0A317T968"/>
<evidence type="ECO:0008006" key="3">
    <source>
        <dbReference type="Google" id="ProtNLM"/>
    </source>
</evidence>
<sequence length="281" mass="31714">MSNRNVDPSRPPKGIGGCKIVVFVLLFPFLWSCSAANGLAHYCKPTDHFHTLSYDERVFYEDGAEEFAGIVAEALETAVVSVERLQYGSFIKNIRLYVSASPESFEALTGRNAKGITYRGSVFLSPRLLEHPEEIDAYITHELSHLFLLQHRGLYKYMTMPQWFTEGLAVFVSEGGGAGTVREKEAAREILSGKAFEPDDAGGFFDFFFPKYGNHWGLEPHMFYKQSSMFVAFLKEHDENAFRSLLLSLQGGESFGKAFQQAYDVSIRDSWCFFTERLKAG</sequence>
<protein>
    <recommendedName>
        <fullName evidence="3">Peptidase MA-like domain-containing protein</fullName>
    </recommendedName>
</protein>
<dbReference type="RefSeq" id="WP_110022122.1">
    <property type="nucleotide sequence ID" value="NZ_PDNZ01000001.1"/>
</dbReference>
<comment type="caution">
    <text evidence="1">The sequence shown here is derived from an EMBL/GenBank/DDBJ whole genome shotgun (WGS) entry which is preliminary data.</text>
</comment>
<proteinExistence type="predicted"/>
<evidence type="ECO:0000313" key="1">
    <source>
        <dbReference type="EMBL" id="PWW83242.1"/>
    </source>
</evidence>
<reference evidence="2" key="1">
    <citation type="submission" date="2017-10" db="EMBL/GenBank/DDBJ databases">
        <authorList>
            <person name="Gaisin V.A."/>
            <person name="Rysina M.S."/>
            <person name="Grouzdev D.S."/>
        </authorList>
    </citation>
    <scope>NUCLEOTIDE SEQUENCE [LARGE SCALE GENOMIC DNA]</scope>
    <source>
        <strain evidence="2">V1</strain>
    </source>
</reference>